<comment type="caution">
    <text evidence="2">The sequence shown here is derived from an EMBL/GenBank/DDBJ whole genome shotgun (WGS) entry which is preliminary data.</text>
</comment>
<protein>
    <recommendedName>
        <fullName evidence="4">ABC-2 type transporter domain-containing protein</fullName>
    </recommendedName>
</protein>
<feature type="transmembrane region" description="Helical" evidence="1">
    <location>
        <begin position="201"/>
        <end position="221"/>
    </location>
</feature>
<dbReference type="OrthoDB" id="2846816at2"/>
<name>G5GKB6_9FIRM</name>
<feature type="transmembrane region" description="Helical" evidence="1">
    <location>
        <begin position="66"/>
        <end position="85"/>
    </location>
</feature>
<proteinExistence type="predicted"/>
<evidence type="ECO:0000313" key="2">
    <source>
        <dbReference type="EMBL" id="EHI54806.1"/>
    </source>
</evidence>
<accession>G5GKB6</accession>
<feature type="transmembrane region" description="Helical" evidence="1">
    <location>
        <begin position="105"/>
        <end position="128"/>
    </location>
</feature>
<keyword evidence="1" id="KW-0472">Membrane</keyword>
<reference evidence="2 3" key="1">
    <citation type="submission" date="2011-08" db="EMBL/GenBank/DDBJ databases">
        <title>The Genome Sequence of Johnsonella ignava ATCC 51276.</title>
        <authorList>
            <consortium name="The Broad Institute Genome Sequencing Platform"/>
            <person name="Earl A."/>
            <person name="Ward D."/>
            <person name="Feldgarden M."/>
            <person name="Gevers D."/>
            <person name="Izard J."/>
            <person name="Blanton J.M."/>
            <person name="Baranova O.V."/>
            <person name="Dewhirst F.E."/>
            <person name="Young S.K."/>
            <person name="Zeng Q."/>
            <person name="Gargeya S."/>
            <person name="Fitzgerald M."/>
            <person name="Haas B."/>
            <person name="Abouelleil A."/>
            <person name="Alvarado L."/>
            <person name="Arachchi H.M."/>
            <person name="Berlin A."/>
            <person name="Brown A."/>
            <person name="Chapman S.B."/>
            <person name="Chen Z."/>
            <person name="Dunbar C."/>
            <person name="Freedman E."/>
            <person name="Gearin G."/>
            <person name="Gellesch M."/>
            <person name="Goldberg J."/>
            <person name="Griggs A."/>
            <person name="Gujja S."/>
            <person name="Heiman D."/>
            <person name="Howarth C."/>
            <person name="Larson L."/>
            <person name="Lui A."/>
            <person name="MacDonald P.J.P."/>
            <person name="Montmayeur A."/>
            <person name="Murphy C."/>
            <person name="Neiman D."/>
            <person name="Pearson M."/>
            <person name="Priest M."/>
            <person name="Roberts A."/>
            <person name="Saif S."/>
            <person name="Shea T."/>
            <person name="Shenoy N."/>
            <person name="Sisk P."/>
            <person name="Stolte C."/>
            <person name="Sykes S."/>
            <person name="Wortman J."/>
            <person name="Nusbaum C."/>
            <person name="Birren B."/>
        </authorList>
    </citation>
    <scope>NUCLEOTIDE SEQUENCE [LARGE SCALE GENOMIC DNA]</scope>
    <source>
        <strain evidence="2 3">ATCC 51276</strain>
    </source>
</reference>
<feature type="transmembrane region" description="Helical" evidence="1">
    <location>
        <begin position="23"/>
        <end position="45"/>
    </location>
</feature>
<dbReference type="AlphaFoldDB" id="G5GKB6"/>
<evidence type="ECO:0008006" key="4">
    <source>
        <dbReference type="Google" id="ProtNLM"/>
    </source>
</evidence>
<evidence type="ECO:0000313" key="3">
    <source>
        <dbReference type="Proteomes" id="UP000003011"/>
    </source>
</evidence>
<dbReference type="HOGENOM" id="CLU_085295_0_0_9"/>
<dbReference type="Proteomes" id="UP000003011">
    <property type="component" value="Unassembled WGS sequence"/>
</dbReference>
<evidence type="ECO:0000256" key="1">
    <source>
        <dbReference type="SAM" id="Phobius"/>
    </source>
</evidence>
<feature type="transmembrane region" description="Helical" evidence="1">
    <location>
        <begin position="173"/>
        <end position="194"/>
    </location>
</feature>
<keyword evidence="3" id="KW-1185">Reference proteome</keyword>
<keyword evidence="1" id="KW-1133">Transmembrane helix</keyword>
<dbReference type="RefSeq" id="WP_005541871.1">
    <property type="nucleotide sequence ID" value="NZ_JH378838.1"/>
</dbReference>
<feature type="transmembrane region" description="Helical" evidence="1">
    <location>
        <begin position="140"/>
        <end position="161"/>
    </location>
</feature>
<dbReference type="PATRIC" id="fig|679200.3.peg.2116"/>
<sequence>MDKLKILLYSFELTKHKFLSSRFRSLCLIYAGFAWVSISSIRTFIEAKNYPISPYIYPIMAINIKFRMIIGFCCVYLFSDVPFLQYSEMYSLVRMGRLKWALAQILSIFETAFMFCLYMCIVPVVLCIPNIELTGEWGKIIHTLSLTNVSGLYSIDIYVPYGVLVRLEPMEAMLLAFGLSTLLISFFGIFMFAVSLIFKRNIAVVAASVVIVWSVAVYNMYLIPKGIFSNYAPVLWLDISQIGQLFYGIKRFPDLKYILLSFLLMISVSALAVIWAIRSRDLEWINED</sequence>
<feature type="transmembrane region" description="Helical" evidence="1">
    <location>
        <begin position="257"/>
        <end position="277"/>
    </location>
</feature>
<dbReference type="eggNOG" id="ENOG50338S0">
    <property type="taxonomic scope" value="Bacteria"/>
</dbReference>
<dbReference type="EMBL" id="ACZL01000037">
    <property type="protein sequence ID" value="EHI54806.1"/>
    <property type="molecule type" value="Genomic_DNA"/>
</dbReference>
<dbReference type="STRING" id="679200.HMPREF9333_02007"/>
<keyword evidence="1" id="KW-0812">Transmembrane</keyword>
<gene>
    <name evidence="2" type="ORF">HMPREF9333_02007</name>
</gene>
<organism evidence="2 3">
    <name type="scientific">Johnsonella ignava ATCC 51276</name>
    <dbReference type="NCBI Taxonomy" id="679200"/>
    <lineage>
        <taxon>Bacteria</taxon>
        <taxon>Bacillati</taxon>
        <taxon>Bacillota</taxon>
        <taxon>Clostridia</taxon>
        <taxon>Lachnospirales</taxon>
        <taxon>Lachnospiraceae</taxon>
        <taxon>Johnsonella</taxon>
    </lineage>
</organism>